<dbReference type="Pfam" id="PF09820">
    <property type="entry name" value="AAA-ATPase_like"/>
    <property type="match status" value="1"/>
</dbReference>
<dbReference type="PANTHER" id="PTHR34825">
    <property type="entry name" value="CONSERVED PROTEIN, WITH A WEAK D-GALACTARATE DEHYDRATASE/ALTRONATE HYDROLASE DOMAIN"/>
    <property type="match status" value="1"/>
</dbReference>
<reference evidence="2" key="1">
    <citation type="submission" date="2023-03" db="EMBL/GenBank/DDBJ databases">
        <title>DFI Biobank Strains.</title>
        <authorList>
            <person name="Mostad J."/>
            <person name="Paddock L."/>
            <person name="Medina S."/>
            <person name="Waligurski E."/>
            <person name="Barat B."/>
            <person name="Smith R."/>
            <person name="Burgo V."/>
            <person name="Metcalfe C."/>
            <person name="Woodson C."/>
            <person name="Sundararajan A."/>
            <person name="Ramaswamy R."/>
            <person name="Lin H."/>
            <person name="Pamer E.G."/>
        </authorList>
    </citation>
    <scope>NUCLEOTIDE SEQUENCE</scope>
    <source>
        <strain evidence="2">DFI.9.5</strain>
    </source>
</reference>
<dbReference type="PANTHER" id="PTHR34825:SF1">
    <property type="entry name" value="AAA-ATPASE-LIKE DOMAIN-CONTAINING PROTEIN"/>
    <property type="match status" value="1"/>
</dbReference>
<evidence type="ECO:0000259" key="1">
    <source>
        <dbReference type="Pfam" id="PF09820"/>
    </source>
</evidence>
<evidence type="ECO:0000313" key="2">
    <source>
        <dbReference type="EMBL" id="MDE8697821.1"/>
    </source>
</evidence>
<proteinExistence type="predicted"/>
<dbReference type="RefSeq" id="WP_275202915.1">
    <property type="nucleotide sequence ID" value="NZ_JARFID010000316.1"/>
</dbReference>
<name>A0AAW6M991_9BACE</name>
<dbReference type="EMBL" id="JARFID010000316">
    <property type="protein sequence ID" value="MDE8697821.1"/>
    <property type="molecule type" value="Genomic_DNA"/>
</dbReference>
<accession>A0AAW6M991</accession>
<protein>
    <submittedName>
        <fullName evidence="2">AAA family ATPase</fullName>
    </submittedName>
</protein>
<evidence type="ECO:0000313" key="3">
    <source>
        <dbReference type="Proteomes" id="UP001221924"/>
    </source>
</evidence>
<dbReference type="AlphaFoldDB" id="A0AAW6M991"/>
<feature type="non-terminal residue" evidence="2">
    <location>
        <position position="106"/>
    </location>
</feature>
<organism evidence="2 3">
    <name type="scientific">Bacteroides cellulosilyticus</name>
    <dbReference type="NCBI Taxonomy" id="246787"/>
    <lineage>
        <taxon>Bacteria</taxon>
        <taxon>Pseudomonadati</taxon>
        <taxon>Bacteroidota</taxon>
        <taxon>Bacteroidia</taxon>
        <taxon>Bacteroidales</taxon>
        <taxon>Bacteroidaceae</taxon>
        <taxon>Bacteroides</taxon>
    </lineage>
</organism>
<sequence>MEQQQKFNPVGIQTFSEIIGKNYLYIDKTEYVYRMTHSASKYMCLSRPRRFGKSLLTSTLHCYFEGWKELFKGLAIEKLEAEWNMHPVLHFDMSTAKHLDKERLDS</sequence>
<comment type="caution">
    <text evidence="2">The sequence shown here is derived from an EMBL/GenBank/DDBJ whole genome shotgun (WGS) entry which is preliminary data.</text>
</comment>
<gene>
    <name evidence="2" type="ORF">PZH42_27590</name>
</gene>
<feature type="domain" description="AAA-ATPase-like" evidence="1">
    <location>
        <begin position="9"/>
        <end position="104"/>
    </location>
</feature>
<dbReference type="Proteomes" id="UP001221924">
    <property type="component" value="Unassembled WGS sequence"/>
</dbReference>
<dbReference type="InterPro" id="IPR018631">
    <property type="entry name" value="AAA-ATPase-like_dom"/>
</dbReference>